<proteinExistence type="predicted"/>
<accession>A0A3M5RUK2</accession>
<gene>
    <name evidence="1" type="ORF">ALP36_03245</name>
</gene>
<dbReference type="SUPFAM" id="SSF53850">
    <property type="entry name" value="Periplasmic binding protein-like II"/>
    <property type="match status" value="1"/>
</dbReference>
<dbReference type="AlphaFoldDB" id="A0A3M5RUK2"/>
<dbReference type="Gene3D" id="3.10.105.10">
    <property type="entry name" value="Dipeptide-binding Protein, Domain 3"/>
    <property type="match status" value="1"/>
</dbReference>
<comment type="caution">
    <text evidence="1">The sequence shown here is derived from an EMBL/GenBank/DDBJ whole genome shotgun (WGS) entry which is preliminary data.</text>
</comment>
<reference evidence="1 2" key="1">
    <citation type="submission" date="2018-08" db="EMBL/GenBank/DDBJ databases">
        <title>Recombination of ecologically and evolutionarily significant loci maintains genetic cohesion in the Pseudomonas syringae species complex.</title>
        <authorList>
            <person name="Dillon M."/>
            <person name="Thakur S."/>
            <person name="Almeida R.N.D."/>
            <person name="Weir B.S."/>
            <person name="Guttman D.S."/>
        </authorList>
    </citation>
    <scope>NUCLEOTIDE SEQUENCE [LARGE SCALE GENOMIC DNA]</scope>
    <source>
        <strain evidence="1 2">ICMP 9829</strain>
    </source>
</reference>
<dbReference type="Proteomes" id="UP000274212">
    <property type="component" value="Unassembled WGS sequence"/>
</dbReference>
<name>A0A3M5RUK2_9PSED</name>
<protein>
    <submittedName>
        <fullName evidence="1">Peptide ABC transporter, periplasmic peptide-binding protein</fullName>
    </submittedName>
</protein>
<evidence type="ECO:0000313" key="1">
    <source>
        <dbReference type="EMBL" id="RMU12709.1"/>
    </source>
</evidence>
<evidence type="ECO:0000313" key="2">
    <source>
        <dbReference type="Proteomes" id="UP000274212"/>
    </source>
</evidence>
<dbReference type="EMBL" id="RBTT01000014">
    <property type="protein sequence ID" value="RMU12709.1"/>
    <property type="molecule type" value="Genomic_DNA"/>
</dbReference>
<organism evidence="1 2">
    <name type="scientific">Pseudomonas syringae pv. coriandricola</name>
    <dbReference type="NCBI Taxonomy" id="264453"/>
    <lineage>
        <taxon>Bacteria</taxon>
        <taxon>Pseudomonadati</taxon>
        <taxon>Pseudomonadota</taxon>
        <taxon>Gammaproteobacteria</taxon>
        <taxon>Pseudomonadales</taxon>
        <taxon>Pseudomonadaceae</taxon>
        <taxon>Pseudomonas</taxon>
    </lineage>
</organism>
<sequence>MDSSKGQGASSWGHYSNPLVDKALADSTAEFDEAKRRKILEDSVQVVSDDVGIIPLFHYQNIWAARKGLKVEPLVSDRTAATMVTEQP</sequence>